<proteinExistence type="inferred from homology"/>
<dbReference type="GO" id="GO:0005576">
    <property type="term" value="C:extracellular region"/>
    <property type="evidence" value="ECO:0007669"/>
    <property type="project" value="UniProtKB-SubCell"/>
</dbReference>
<evidence type="ECO:0000256" key="8">
    <source>
        <dbReference type="ARBA" id="ARBA00023033"/>
    </source>
</evidence>
<comment type="cofactor">
    <cofactor evidence="1">
        <name>Cu(2+)</name>
        <dbReference type="ChEBI" id="CHEBI:29036"/>
    </cofactor>
</comment>
<evidence type="ECO:0008006" key="15">
    <source>
        <dbReference type="Google" id="ProtNLM"/>
    </source>
</evidence>
<dbReference type="InParanoid" id="A0A0C3IL87"/>
<feature type="chain" id="PRO_5002165871" description="Lytic polysaccharide monooxygenase" evidence="12">
    <location>
        <begin position="18"/>
        <end position="293"/>
    </location>
</feature>
<reference evidence="14" key="2">
    <citation type="submission" date="2015-01" db="EMBL/GenBank/DDBJ databases">
        <title>Evolutionary Origins and Diversification of the Mycorrhizal Mutualists.</title>
        <authorList>
            <consortium name="DOE Joint Genome Institute"/>
            <consortium name="Mycorrhizal Genomics Consortium"/>
            <person name="Kohler A."/>
            <person name="Kuo A."/>
            <person name="Nagy L.G."/>
            <person name="Floudas D."/>
            <person name="Copeland A."/>
            <person name="Barry K.W."/>
            <person name="Cichocki N."/>
            <person name="Veneault-Fourrey C."/>
            <person name="LaButti K."/>
            <person name="Lindquist E.A."/>
            <person name="Lipzen A."/>
            <person name="Lundell T."/>
            <person name="Morin E."/>
            <person name="Murat C."/>
            <person name="Riley R."/>
            <person name="Ohm R."/>
            <person name="Sun H."/>
            <person name="Tunlid A."/>
            <person name="Henrissat B."/>
            <person name="Grigoriev I.V."/>
            <person name="Hibbett D.S."/>
            <person name="Martin F."/>
        </authorList>
    </citation>
    <scope>NUCLEOTIDE SEQUENCE [LARGE SCALE GENOMIC DNA]</scope>
    <source>
        <strain evidence="14">Marx 270</strain>
    </source>
</reference>
<sequence>MWTIAWLVAALAGLTSAHLAAWHPSMYCLNGTTPGQVNYNTDDAVLPLWMLSKSDYWFHHSNGCDQFPPAEGDVLELPAGGSFTIEIADNRGVTSLSYNGTHATEWPDGLNHTGSTDPHRSLLVHTQNETMAAGTAFAIAYKSELSEVTLEDLVVFTVRYNTPWRRLTTYDVPAAMPACPSGGCICAWVWIPNGCGEPNIYMEGFKCMVTNATSTTPLGTPSPPVWCEDDQSQCVQGPKQIMIWNQLEDNNIEVSGFDLSGMAKSPAYNSKCGFKDGKCTFFPIDQDEALCDV</sequence>
<organism evidence="13 14">
    <name type="scientific">Pisolithus tinctorius Marx 270</name>
    <dbReference type="NCBI Taxonomy" id="870435"/>
    <lineage>
        <taxon>Eukaryota</taxon>
        <taxon>Fungi</taxon>
        <taxon>Dikarya</taxon>
        <taxon>Basidiomycota</taxon>
        <taxon>Agaricomycotina</taxon>
        <taxon>Agaricomycetes</taxon>
        <taxon>Agaricomycetidae</taxon>
        <taxon>Boletales</taxon>
        <taxon>Sclerodermatineae</taxon>
        <taxon>Pisolithaceae</taxon>
        <taxon>Pisolithus</taxon>
    </lineage>
</organism>
<keyword evidence="4" id="KW-0479">Metal-binding</keyword>
<keyword evidence="14" id="KW-1185">Reference proteome</keyword>
<keyword evidence="8" id="KW-0503">Monooxygenase</keyword>
<comment type="subcellular location">
    <subcellularLocation>
        <location evidence="2">Secreted</location>
    </subcellularLocation>
</comment>
<dbReference type="InterPro" id="IPR054497">
    <property type="entry name" value="LPMO_AA14"/>
</dbReference>
<evidence type="ECO:0000256" key="2">
    <source>
        <dbReference type="ARBA" id="ARBA00004613"/>
    </source>
</evidence>
<keyword evidence="5 12" id="KW-0732">Signal</keyword>
<dbReference type="EMBL" id="KN832025">
    <property type="protein sequence ID" value="KIN97737.1"/>
    <property type="molecule type" value="Genomic_DNA"/>
</dbReference>
<dbReference type="HOGENOM" id="CLU_030284_1_0_1"/>
<dbReference type="AlphaFoldDB" id="A0A0C3IL87"/>
<evidence type="ECO:0000256" key="10">
    <source>
        <dbReference type="ARBA" id="ARBA00023180"/>
    </source>
</evidence>
<dbReference type="GO" id="GO:0046872">
    <property type="term" value="F:metal ion binding"/>
    <property type="evidence" value="ECO:0007669"/>
    <property type="project" value="UniProtKB-KW"/>
</dbReference>
<keyword evidence="9" id="KW-1015">Disulfide bond</keyword>
<evidence type="ECO:0000256" key="5">
    <source>
        <dbReference type="ARBA" id="ARBA00022729"/>
    </source>
</evidence>
<dbReference type="GO" id="GO:0004497">
    <property type="term" value="F:monooxygenase activity"/>
    <property type="evidence" value="ECO:0007669"/>
    <property type="project" value="UniProtKB-KW"/>
</dbReference>
<evidence type="ECO:0000313" key="14">
    <source>
        <dbReference type="Proteomes" id="UP000054217"/>
    </source>
</evidence>
<reference evidence="13 14" key="1">
    <citation type="submission" date="2014-04" db="EMBL/GenBank/DDBJ databases">
        <authorList>
            <consortium name="DOE Joint Genome Institute"/>
            <person name="Kuo A."/>
            <person name="Kohler A."/>
            <person name="Costa M.D."/>
            <person name="Nagy L.G."/>
            <person name="Floudas D."/>
            <person name="Copeland A."/>
            <person name="Barry K.W."/>
            <person name="Cichocki N."/>
            <person name="Veneault-Fourrey C."/>
            <person name="LaButti K."/>
            <person name="Lindquist E.A."/>
            <person name="Lipzen A."/>
            <person name="Lundell T."/>
            <person name="Morin E."/>
            <person name="Murat C."/>
            <person name="Sun H."/>
            <person name="Tunlid A."/>
            <person name="Henrissat B."/>
            <person name="Grigoriev I.V."/>
            <person name="Hibbett D.S."/>
            <person name="Martin F."/>
            <person name="Nordberg H.P."/>
            <person name="Cantor M.N."/>
            <person name="Hua S.X."/>
        </authorList>
    </citation>
    <scope>NUCLEOTIDE SEQUENCE [LARGE SCALE GENOMIC DNA]</scope>
    <source>
        <strain evidence="13 14">Marx 270</strain>
    </source>
</reference>
<evidence type="ECO:0000256" key="3">
    <source>
        <dbReference type="ARBA" id="ARBA00022525"/>
    </source>
</evidence>
<evidence type="ECO:0000256" key="4">
    <source>
        <dbReference type="ARBA" id="ARBA00022723"/>
    </source>
</evidence>
<keyword evidence="7" id="KW-0186">Copper</keyword>
<dbReference type="Pfam" id="PF22810">
    <property type="entry name" value="LPMO_AA14"/>
    <property type="match status" value="1"/>
</dbReference>
<evidence type="ECO:0000256" key="1">
    <source>
        <dbReference type="ARBA" id="ARBA00001973"/>
    </source>
</evidence>
<comment type="similarity">
    <text evidence="11">Belongs to the polysaccharide monooxygenase AA14 family.</text>
</comment>
<evidence type="ECO:0000313" key="13">
    <source>
        <dbReference type="EMBL" id="KIN97737.1"/>
    </source>
</evidence>
<keyword evidence="6" id="KW-0560">Oxidoreductase</keyword>
<evidence type="ECO:0000256" key="11">
    <source>
        <dbReference type="ARBA" id="ARBA00046340"/>
    </source>
</evidence>
<keyword evidence="10" id="KW-0325">Glycoprotein</keyword>
<evidence type="ECO:0000256" key="6">
    <source>
        <dbReference type="ARBA" id="ARBA00023002"/>
    </source>
</evidence>
<evidence type="ECO:0000256" key="12">
    <source>
        <dbReference type="SAM" id="SignalP"/>
    </source>
</evidence>
<name>A0A0C3IL87_PISTI</name>
<evidence type="ECO:0000256" key="7">
    <source>
        <dbReference type="ARBA" id="ARBA00023008"/>
    </source>
</evidence>
<accession>A0A0C3IL87</accession>
<gene>
    <name evidence="13" type="ORF">M404DRAFT_159787</name>
</gene>
<dbReference type="STRING" id="870435.A0A0C3IL87"/>
<dbReference type="OrthoDB" id="2019572at2759"/>
<protein>
    <recommendedName>
        <fullName evidence="15">Lytic polysaccharide monooxygenase</fullName>
    </recommendedName>
</protein>
<feature type="signal peptide" evidence="12">
    <location>
        <begin position="1"/>
        <end position="17"/>
    </location>
</feature>
<evidence type="ECO:0000256" key="9">
    <source>
        <dbReference type="ARBA" id="ARBA00023157"/>
    </source>
</evidence>
<keyword evidence="3" id="KW-0964">Secreted</keyword>
<dbReference type="Proteomes" id="UP000054217">
    <property type="component" value="Unassembled WGS sequence"/>
</dbReference>